<comment type="caution">
    <text evidence="1">The sequence shown here is derived from an EMBL/GenBank/DDBJ whole genome shotgun (WGS) entry which is preliminary data.</text>
</comment>
<feature type="non-terminal residue" evidence="1">
    <location>
        <position position="140"/>
    </location>
</feature>
<name>A0ABD0LYI7_9CAEN</name>
<dbReference type="Proteomes" id="UP001519460">
    <property type="component" value="Unassembled WGS sequence"/>
</dbReference>
<feature type="non-terminal residue" evidence="1">
    <location>
        <position position="1"/>
    </location>
</feature>
<gene>
    <name evidence="1" type="ORF">BaRGS_00004825</name>
</gene>
<evidence type="ECO:0000313" key="1">
    <source>
        <dbReference type="EMBL" id="KAK7504093.1"/>
    </source>
</evidence>
<accession>A0ABD0LYI7</accession>
<reference evidence="1 2" key="1">
    <citation type="journal article" date="2023" name="Sci. Data">
        <title>Genome assembly of the Korean intertidal mud-creeper Batillaria attramentaria.</title>
        <authorList>
            <person name="Patra A.K."/>
            <person name="Ho P.T."/>
            <person name="Jun S."/>
            <person name="Lee S.J."/>
            <person name="Kim Y."/>
            <person name="Won Y.J."/>
        </authorList>
    </citation>
    <scope>NUCLEOTIDE SEQUENCE [LARGE SCALE GENOMIC DNA]</scope>
    <source>
        <strain evidence="1">Wonlab-2016</strain>
    </source>
</reference>
<organism evidence="1 2">
    <name type="scientific">Batillaria attramentaria</name>
    <dbReference type="NCBI Taxonomy" id="370345"/>
    <lineage>
        <taxon>Eukaryota</taxon>
        <taxon>Metazoa</taxon>
        <taxon>Spiralia</taxon>
        <taxon>Lophotrochozoa</taxon>
        <taxon>Mollusca</taxon>
        <taxon>Gastropoda</taxon>
        <taxon>Caenogastropoda</taxon>
        <taxon>Sorbeoconcha</taxon>
        <taxon>Cerithioidea</taxon>
        <taxon>Batillariidae</taxon>
        <taxon>Batillaria</taxon>
    </lineage>
</organism>
<protein>
    <submittedName>
        <fullName evidence="1">Uncharacterized protein</fullName>
    </submittedName>
</protein>
<dbReference type="EMBL" id="JACVVK020000017">
    <property type="protein sequence ID" value="KAK7504093.1"/>
    <property type="molecule type" value="Genomic_DNA"/>
</dbReference>
<sequence>DSLDFIQYVPALRSLLCEVLHNAVEFILEAMDLIHWSYMLLYEFMQDAMALMASLRYAGTYMGLHYASRMKNSSSTHLRAREQELNPQNGWLYPLRCLPTSQVIATTRVVLRETSFMKVAVVCEEPSEPPKEQESAKCLL</sequence>
<proteinExistence type="predicted"/>
<dbReference type="AlphaFoldDB" id="A0ABD0LYI7"/>
<evidence type="ECO:0000313" key="2">
    <source>
        <dbReference type="Proteomes" id="UP001519460"/>
    </source>
</evidence>
<keyword evidence="2" id="KW-1185">Reference proteome</keyword>